<name>A0A7U7G476_9PROT</name>
<dbReference type="Proteomes" id="UP000027590">
    <property type="component" value="Unassembled WGS sequence"/>
</dbReference>
<comment type="caution">
    <text evidence="1">The sequence shown here is derived from an EMBL/GenBank/DDBJ whole genome shotgun (WGS) entry which is preliminary data.</text>
</comment>
<organism evidence="1 2">
    <name type="scientific">Parasaccharibacter apium</name>
    <dbReference type="NCBI Taxonomy" id="1510841"/>
    <lineage>
        <taxon>Bacteria</taxon>
        <taxon>Pseudomonadati</taxon>
        <taxon>Pseudomonadota</taxon>
        <taxon>Alphaproteobacteria</taxon>
        <taxon>Acetobacterales</taxon>
        <taxon>Acetobacteraceae</taxon>
        <taxon>Parasaccharibacter</taxon>
    </lineage>
</organism>
<reference evidence="1 2" key="1">
    <citation type="journal article" date="2014" name="Genome Biol. Evol.">
        <title>Acetic acid bacteria genomes reveal functional traits for adaptation to life in insect guts.</title>
        <authorList>
            <person name="Chouaia B."/>
            <person name="Gaiarsa S."/>
            <person name="Crotti E."/>
            <person name="Comandatore F."/>
            <person name="Degli Esposti M."/>
            <person name="Ricci I."/>
            <person name="Alma A."/>
            <person name="Favia G."/>
            <person name="Bandi C."/>
            <person name="Daffonchio D."/>
        </authorList>
    </citation>
    <scope>NUCLEOTIDE SEQUENCE [LARGE SCALE GENOMIC DNA]</scope>
    <source>
        <strain evidence="2">AM169</strain>
    </source>
</reference>
<dbReference type="AlphaFoldDB" id="A0A7U7G476"/>
<accession>A0A7U7G476</accession>
<sequence length="45" mass="5027">MVVWEGLGGNSHGNRLPYYGSFVTSPLLCYDGQTEKRKSHPVTLM</sequence>
<protein>
    <submittedName>
        <fullName evidence="1">Uncharacterized protein</fullName>
    </submittedName>
</protein>
<evidence type="ECO:0000313" key="2">
    <source>
        <dbReference type="Proteomes" id="UP000027590"/>
    </source>
</evidence>
<gene>
    <name evidence="1" type="ORF">SACS_0100</name>
</gene>
<evidence type="ECO:0000313" key="1">
    <source>
        <dbReference type="EMBL" id="CDG32838.1"/>
    </source>
</evidence>
<dbReference type="EMBL" id="CBLY010000002">
    <property type="protein sequence ID" value="CDG32838.1"/>
    <property type="molecule type" value="Genomic_DNA"/>
</dbReference>
<reference evidence="1 2" key="2">
    <citation type="journal article" date="2014" name="PLoS ONE">
        <title>Evolution of mitochondria reconstructed from the energy metabolism of living bacteria.</title>
        <authorList>
            <person name="Degli Esposti M."/>
            <person name="Chouaia B."/>
            <person name="Comandatore F."/>
            <person name="Crotti E."/>
            <person name="Sassera D."/>
            <person name="Lievens P.M."/>
            <person name="Daffonchio D."/>
            <person name="Bandi C."/>
        </authorList>
    </citation>
    <scope>NUCLEOTIDE SEQUENCE [LARGE SCALE GENOMIC DNA]</scope>
    <source>
        <strain evidence="2">AM169</strain>
    </source>
</reference>
<proteinExistence type="predicted"/>